<dbReference type="AlphaFoldDB" id="A0A177NPE0"/>
<dbReference type="SMART" id="SM01321">
    <property type="entry name" value="Y1_Tnp"/>
    <property type="match status" value="1"/>
</dbReference>
<accession>A0A177NPE0</accession>
<dbReference type="NCBIfam" id="NF047646">
    <property type="entry name" value="REP_Tyr_transpos"/>
    <property type="match status" value="1"/>
</dbReference>
<dbReference type="Pfam" id="PF01797">
    <property type="entry name" value="Y1_Tnp"/>
    <property type="match status" value="1"/>
</dbReference>
<dbReference type="Gene3D" id="3.30.70.1290">
    <property type="entry name" value="Transposase IS200-like"/>
    <property type="match status" value="1"/>
</dbReference>
<evidence type="ECO:0000313" key="3">
    <source>
        <dbReference type="Proteomes" id="UP000077857"/>
    </source>
</evidence>
<dbReference type="EMBL" id="LUUJ01000044">
    <property type="protein sequence ID" value="OAI19958.1"/>
    <property type="molecule type" value="Genomic_DNA"/>
</dbReference>
<dbReference type="Proteomes" id="UP000077857">
    <property type="component" value="Unassembled WGS sequence"/>
</dbReference>
<dbReference type="RefSeq" id="WP_064039359.1">
    <property type="nucleotide sequence ID" value="NZ_LUUJ01000044.1"/>
</dbReference>
<dbReference type="InterPro" id="IPR052715">
    <property type="entry name" value="RAYT_transposase"/>
</dbReference>
<comment type="caution">
    <text evidence="2">The sequence shown here is derived from an EMBL/GenBank/DDBJ whole genome shotgun (WGS) entry which is preliminary data.</text>
</comment>
<evidence type="ECO:0000313" key="2">
    <source>
        <dbReference type="EMBL" id="OAI19958.1"/>
    </source>
</evidence>
<dbReference type="InterPro" id="IPR036515">
    <property type="entry name" value="Transposase_17_sf"/>
</dbReference>
<dbReference type="GO" id="GO:0043565">
    <property type="term" value="F:sequence-specific DNA binding"/>
    <property type="evidence" value="ECO:0007669"/>
    <property type="project" value="TreeGrafter"/>
</dbReference>
<protein>
    <submittedName>
        <fullName evidence="2">Transposase</fullName>
    </submittedName>
</protein>
<reference evidence="2 3" key="1">
    <citation type="submission" date="2016-03" db="EMBL/GenBank/DDBJ databases">
        <authorList>
            <person name="Ploux O."/>
        </authorList>
    </citation>
    <scope>NUCLEOTIDE SEQUENCE [LARGE SCALE GENOMIC DNA]</scope>
    <source>
        <strain evidence="2 3">R-45378</strain>
    </source>
</reference>
<dbReference type="PANTHER" id="PTHR36966:SF1">
    <property type="entry name" value="REP-ASSOCIATED TYROSINE TRANSPOSASE"/>
    <property type="match status" value="1"/>
</dbReference>
<dbReference type="OrthoDB" id="9794403at2"/>
<dbReference type="InterPro" id="IPR002686">
    <property type="entry name" value="Transposase_17"/>
</dbReference>
<feature type="domain" description="Transposase IS200-like" evidence="1">
    <location>
        <begin position="9"/>
        <end position="127"/>
    </location>
</feature>
<proteinExistence type="predicted"/>
<organism evidence="2 3">
    <name type="scientific">Methylomonas koyamae</name>
    <dbReference type="NCBI Taxonomy" id="702114"/>
    <lineage>
        <taxon>Bacteria</taxon>
        <taxon>Pseudomonadati</taxon>
        <taxon>Pseudomonadota</taxon>
        <taxon>Gammaproteobacteria</taxon>
        <taxon>Methylococcales</taxon>
        <taxon>Methylococcaceae</taxon>
        <taxon>Methylomonas</taxon>
    </lineage>
</organism>
<dbReference type="GO" id="GO:0006313">
    <property type="term" value="P:DNA transposition"/>
    <property type="evidence" value="ECO:0007669"/>
    <property type="project" value="InterPro"/>
</dbReference>
<evidence type="ECO:0000259" key="1">
    <source>
        <dbReference type="SMART" id="SM01321"/>
    </source>
</evidence>
<name>A0A177NPE0_9GAMM</name>
<dbReference type="GO" id="GO:0004803">
    <property type="term" value="F:transposase activity"/>
    <property type="evidence" value="ECO:0007669"/>
    <property type="project" value="InterPro"/>
</dbReference>
<sequence length="172" mass="19904">MSDYRRVYIPGGCYFFTVVTYRRQAIFADGRNVARLRQAFKAVKAKRPFELTAAVVLPDHLHCIWQLPEGDANYSARWQMIKTDFSRRMTTEVKAVGAKTVWQPRFFEHCIRDKADFHRHLDYIHYNPVKHGLTDSPANWPHSSFRHFVAGGGYPQNWGNAGVPASADFDRE</sequence>
<dbReference type="PANTHER" id="PTHR36966">
    <property type="entry name" value="REP-ASSOCIATED TYROSINE TRANSPOSASE"/>
    <property type="match status" value="1"/>
</dbReference>
<dbReference type="SUPFAM" id="SSF143422">
    <property type="entry name" value="Transposase IS200-like"/>
    <property type="match status" value="1"/>
</dbReference>
<gene>
    <name evidence="2" type="ORF">A1507_06230</name>
</gene>